<proteinExistence type="predicted"/>
<evidence type="ECO:0000313" key="2">
    <source>
        <dbReference type="EMBL" id="PQK17660.1"/>
    </source>
</evidence>
<evidence type="ECO:0000256" key="1">
    <source>
        <dbReference type="SAM" id="MobiDB-lite"/>
    </source>
</evidence>
<feature type="region of interest" description="Disordered" evidence="1">
    <location>
        <begin position="77"/>
        <end position="106"/>
    </location>
</feature>
<dbReference type="AlphaFoldDB" id="A0A2S7YNA6"/>
<feature type="compositionally biased region" description="Polar residues" evidence="1">
    <location>
        <begin position="92"/>
        <end position="106"/>
    </location>
</feature>
<reference evidence="2 3" key="1">
    <citation type="submission" date="2016-07" db="EMBL/GenBank/DDBJ databases">
        <title>Comparative genomics of the entomopathogenic fungus Beauveria bassiana.</title>
        <authorList>
            <person name="Valero Jimenez C.A."/>
            <person name="Zwaan B.J."/>
            <person name="Van Kan J.A."/>
            <person name="Takken W."/>
            <person name="Debets A.J."/>
            <person name="Schoustra S.E."/>
            <person name="Koenraadt C.J."/>
        </authorList>
    </citation>
    <scope>NUCLEOTIDE SEQUENCE [LARGE SCALE GENOMIC DNA]</scope>
    <source>
        <strain evidence="2 3">ARSEF 8028</strain>
    </source>
</reference>
<sequence>MWGVSLRSGVMQMSKRLHSPHAFSPSTFHSHSRYLEPEGGIEAALLLCISMLPNTLFVDSDTSATAYYGTGVGETPSVAGATRKNRARETAQPGSISSGACLATNR</sequence>
<protein>
    <submittedName>
        <fullName evidence="2">Uncharacterized protein</fullName>
    </submittedName>
</protein>
<dbReference type="EMBL" id="JRHA01000008">
    <property type="protein sequence ID" value="PQK17660.1"/>
    <property type="molecule type" value="Genomic_DNA"/>
</dbReference>
<organism evidence="2 3">
    <name type="scientific">Beauveria bassiana</name>
    <name type="common">White muscardine disease fungus</name>
    <name type="synonym">Tritirachium shiotae</name>
    <dbReference type="NCBI Taxonomy" id="176275"/>
    <lineage>
        <taxon>Eukaryota</taxon>
        <taxon>Fungi</taxon>
        <taxon>Dikarya</taxon>
        <taxon>Ascomycota</taxon>
        <taxon>Pezizomycotina</taxon>
        <taxon>Sordariomycetes</taxon>
        <taxon>Hypocreomycetidae</taxon>
        <taxon>Hypocreales</taxon>
        <taxon>Cordycipitaceae</taxon>
        <taxon>Beauveria</taxon>
    </lineage>
</organism>
<comment type="caution">
    <text evidence="2">The sequence shown here is derived from an EMBL/GenBank/DDBJ whole genome shotgun (WGS) entry which is preliminary data.</text>
</comment>
<gene>
    <name evidence="2" type="ORF">BB8028_0008g01690</name>
</gene>
<accession>A0A2S7YNA6</accession>
<name>A0A2S7YNA6_BEABA</name>
<evidence type="ECO:0000313" key="3">
    <source>
        <dbReference type="Proteomes" id="UP000237441"/>
    </source>
</evidence>
<dbReference type="Proteomes" id="UP000237441">
    <property type="component" value="Unassembled WGS sequence"/>
</dbReference>